<dbReference type="RefSeq" id="WP_003609991.1">
    <property type="nucleotide sequence ID" value="NZ_ALXH01000081.1"/>
</dbReference>
<dbReference type="Proteomes" id="UP000808038">
    <property type="component" value="Unassembled WGS sequence"/>
</dbReference>
<organism evidence="2 3">
    <name type="scientific">Weissella confusa</name>
    <name type="common">Lactobacillus confusus</name>
    <dbReference type="NCBI Taxonomy" id="1583"/>
    <lineage>
        <taxon>Bacteria</taxon>
        <taxon>Bacillati</taxon>
        <taxon>Bacillota</taxon>
        <taxon>Bacilli</taxon>
        <taxon>Lactobacillales</taxon>
        <taxon>Lactobacillaceae</taxon>
        <taxon>Weissella</taxon>
    </lineage>
</organism>
<protein>
    <submittedName>
        <fullName evidence="2">Uncharacterized protein</fullName>
    </submittedName>
</protein>
<dbReference type="OrthoDB" id="2146608at2"/>
<accession>A0A4Z0RQV7</accession>
<reference evidence="2 3" key="2">
    <citation type="journal article" date="2021" name="Int. J. Food Microbiol.">
        <title>Safety demonstration of a microbial species for use in the food chain: Weissella confusa.</title>
        <authorList>
            <person name="Bourdichon F."/>
            <person name="Patrone V."/>
            <person name="Fontana A."/>
            <person name="Milani G."/>
            <person name="Morelli L."/>
        </authorList>
    </citation>
    <scope>NUCLEOTIDE SEQUENCE [LARGE SCALE GENOMIC DNA]</scope>
    <source>
        <strain evidence="1">CCUG 30943</strain>
        <strain evidence="2 3">CCUG 43002</strain>
    </source>
</reference>
<evidence type="ECO:0000313" key="2">
    <source>
        <dbReference type="EMBL" id="MBJ7639314.1"/>
    </source>
</evidence>
<evidence type="ECO:0000313" key="1">
    <source>
        <dbReference type="EMBL" id="MBJ7632930.1"/>
    </source>
</evidence>
<comment type="caution">
    <text evidence="2">The sequence shown here is derived from an EMBL/GenBank/DDBJ whole genome shotgun (WGS) entry which is preliminary data.</text>
</comment>
<evidence type="ECO:0000313" key="3">
    <source>
        <dbReference type="Proteomes" id="UP000728106"/>
    </source>
</evidence>
<reference evidence="2" key="1">
    <citation type="submission" date="2020-02" db="EMBL/GenBank/DDBJ databases">
        <authorList>
            <person name="Fontana A."/>
            <person name="Patrone V."/>
            <person name="Morelli L."/>
        </authorList>
    </citation>
    <scope>NUCLEOTIDE SEQUENCE</scope>
    <source>
        <strain evidence="1">CCUG 30943</strain>
        <strain evidence="2">CCUG 43002</strain>
    </source>
</reference>
<dbReference type="AlphaFoldDB" id="A0A4Z0RQV7"/>
<name>A0A4Z0RQV7_WEICO</name>
<dbReference type="EMBL" id="JAAOCX010000009">
    <property type="protein sequence ID" value="MBJ7632930.1"/>
    <property type="molecule type" value="Genomic_DNA"/>
</dbReference>
<proteinExistence type="predicted"/>
<gene>
    <name evidence="2" type="ORF">HAU20_07960</name>
    <name evidence="1" type="ORF">HAU43_07515</name>
</gene>
<dbReference type="EMBL" id="JAAOCP010000009">
    <property type="protein sequence ID" value="MBJ7639314.1"/>
    <property type="molecule type" value="Genomic_DNA"/>
</dbReference>
<dbReference type="GeneID" id="57978651"/>
<keyword evidence="3" id="KW-1185">Reference proteome</keyword>
<sequence>MDYFKSLITSYQEMNNIPTNTVRIVKLNDSQFVHISRLFARDNYFQGFDLLQAINNYISQVNGPIYHMQVVYRDDGHGQYLEKIYLEFSLADYEQLNVALKQVLEPTQY</sequence>
<dbReference type="Proteomes" id="UP000728106">
    <property type="component" value="Unassembled WGS sequence"/>
</dbReference>